<sequence>MPGPKASSPFPPAQSKACHNCRRRRLRCDRSYPTCHKCSINGEECLGYGKVLRWANAPAVRGKLACKSSIHNESQVATIQHSLIDPLLNRLDQKSRGYMHHCRYLAFLKKPVFT</sequence>
<dbReference type="InterPro" id="IPR036864">
    <property type="entry name" value="Zn2-C6_fun-type_DNA-bd_sf"/>
</dbReference>
<comment type="caution">
    <text evidence="3">The sequence shown here is derived from an EMBL/GenBank/DDBJ whole genome shotgun (WGS) entry which is preliminary data.</text>
</comment>
<accession>A0AAV9HK55</accession>
<dbReference type="PROSITE" id="PS00463">
    <property type="entry name" value="ZN2_CY6_FUNGAL_1"/>
    <property type="match status" value="1"/>
</dbReference>
<dbReference type="Proteomes" id="UP001321749">
    <property type="component" value="Unassembled WGS sequence"/>
</dbReference>
<dbReference type="PROSITE" id="PS50048">
    <property type="entry name" value="ZN2_CY6_FUNGAL_2"/>
    <property type="match status" value="1"/>
</dbReference>
<dbReference type="Pfam" id="PF00172">
    <property type="entry name" value="Zn_clus"/>
    <property type="match status" value="1"/>
</dbReference>
<evidence type="ECO:0000259" key="2">
    <source>
        <dbReference type="PROSITE" id="PS50048"/>
    </source>
</evidence>
<reference evidence="3" key="2">
    <citation type="submission" date="2023-06" db="EMBL/GenBank/DDBJ databases">
        <authorList>
            <consortium name="Lawrence Berkeley National Laboratory"/>
            <person name="Mondo S.J."/>
            <person name="Hensen N."/>
            <person name="Bonometti L."/>
            <person name="Westerberg I."/>
            <person name="Brannstrom I.O."/>
            <person name="Guillou S."/>
            <person name="Cros-Aarteil S."/>
            <person name="Calhoun S."/>
            <person name="Haridas S."/>
            <person name="Kuo A."/>
            <person name="Pangilinan J."/>
            <person name="Riley R."/>
            <person name="Labutti K."/>
            <person name="Andreopoulos B."/>
            <person name="Lipzen A."/>
            <person name="Chen C."/>
            <person name="Yanf M."/>
            <person name="Daum C."/>
            <person name="Ng V."/>
            <person name="Clum A."/>
            <person name="Steindorff A."/>
            <person name="Ohm R."/>
            <person name="Martin F."/>
            <person name="Silar P."/>
            <person name="Natvig D."/>
            <person name="Lalanne C."/>
            <person name="Gautier V."/>
            <person name="Ament-Velasquez S.L."/>
            <person name="Kruys A."/>
            <person name="Hutchinson M.I."/>
            <person name="Powell A.J."/>
            <person name="Barry K."/>
            <person name="Miller A.N."/>
            <person name="Grigoriev I.V."/>
            <person name="Debuchy R."/>
            <person name="Gladieux P."/>
            <person name="Thoren M.H."/>
            <person name="Johannesson H."/>
        </authorList>
    </citation>
    <scope>NUCLEOTIDE SEQUENCE</scope>
    <source>
        <strain evidence="3">PSN324</strain>
    </source>
</reference>
<keyword evidence="1" id="KW-0539">Nucleus</keyword>
<dbReference type="SMART" id="SM00066">
    <property type="entry name" value="GAL4"/>
    <property type="match status" value="1"/>
</dbReference>
<gene>
    <name evidence="3" type="ORF">QBC42DRAFT_272350</name>
</gene>
<evidence type="ECO:0000313" key="3">
    <source>
        <dbReference type="EMBL" id="KAK4460434.1"/>
    </source>
</evidence>
<dbReference type="InterPro" id="IPR001138">
    <property type="entry name" value="Zn2Cys6_DnaBD"/>
</dbReference>
<organism evidence="3 4">
    <name type="scientific">Cladorrhinum samala</name>
    <dbReference type="NCBI Taxonomy" id="585594"/>
    <lineage>
        <taxon>Eukaryota</taxon>
        <taxon>Fungi</taxon>
        <taxon>Dikarya</taxon>
        <taxon>Ascomycota</taxon>
        <taxon>Pezizomycotina</taxon>
        <taxon>Sordariomycetes</taxon>
        <taxon>Sordariomycetidae</taxon>
        <taxon>Sordariales</taxon>
        <taxon>Podosporaceae</taxon>
        <taxon>Cladorrhinum</taxon>
    </lineage>
</organism>
<dbReference type="AlphaFoldDB" id="A0AAV9HK55"/>
<dbReference type="GO" id="GO:0008270">
    <property type="term" value="F:zinc ion binding"/>
    <property type="evidence" value="ECO:0007669"/>
    <property type="project" value="InterPro"/>
</dbReference>
<name>A0AAV9HK55_9PEZI</name>
<dbReference type="Gene3D" id="4.10.240.10">
    <property type="entry name" value="Zn(2)-C6 fungal-type DNA-binding domain"/>
    <property type="match status" value="1"/>
</dbReference>
<reference evidence="3" key="1">
    <citation type="journal article" date="2023" name="Mol. Phylogenet. Evol.">
        <title>Genome-scale phylogeny and comparative genomics of the fungal order Sordariales.</title>
        <authorList>
            <person name="Hensen N."/>
            <person name="Bonometti L."/>
            <person name="Westerberg I."/>
            <person name="Brannstrom I.O."/>
            <person name="Guillou S."/>
            <person name="Cros-Aarteil S."/>
            <person name="Calhoun S."/>
            <person name="Haridas S."/>
            <person name="Kuo A."/>
            <person name="Mondo S."/>
            <person name="Pangilinan J."/>
            <person name="Riley R."/>
            <person name="LaButti K."/>
            <person name="Andreopoulos B."/>
            <person name="Lipzen A."/>
            <person name="Chen C."/>
            <person name="Yan M."/>
            <person name="Daum C."/>
            <person name="Ng V."/>
            <person name="Clum A."/>
            <person name="Steindorff A."/>
            <person name="Ohm R.A."/>
            <person name="Martin F."/>
            <person name="Silar P."/>
            <person name="Natvig D.O."/>
            <person name="Lalanne C."/>
            <person name="Gautier V."/>
            <person name="Ament-Velasquez S.L."/>
            <person name="Kruys A."/>
            <person name="Hutchinson M.I."/>
            <person name="Powell A.J."/>
            <person name="Barry K."/>
            <person name="Miller A.N."/>
            <person name="Grigoriev I.V."/>
            <person name="Debuchy R."/>
            <person name="Gladieux P."/>
            <person name="Hiltunen Thoren M."/>
            <person name="Johannesson H."/>
        </authorList>
    </citation>
    <scope>NUCLEOTIDE SEQUENCE</scope>
    <source>
        <strain evidence="3">PSN324</strain>
    </source>
</reference>
<protein>
    <submittedName>
        <fullName evidence="3">Acriflavine sensitivity control protein acr-2</fullName>
    </submittedName>
</protein>
<dbReference type="SUPFAM" id="SSF57701">
    <property type="entry name" value="Zn2/Cys6 DNA-binding domain"/>
    <property type="match status" value="1"/>
</dbReference>
<evidence type="ECO:0000256" key="1">
    <source>
        <dbReference type="ARBA" id="ARBA00023242"/>
    </source>
</evidence>
<dbReference type="GO" id="GO:0000981">
    <property type="term" value="F:DNA-binding transcription factor activity, RNA polymerase II-specific"/>
    <property type="evidence" value="ECO:0007669"/>
    <property type="project" value="InterPro"/>
</dbReference>
<dbReference type="EMBL" id="MU865012">
    <property type="protein sequence ID" value="KAK4460434.1"/>
    <property type="molecule type" value="Genomic_DNA"/>
</dbReference>
<keyword evidence="4" id="KW-1185">Reference proteome</keyword>
<feature type="domain" description="Zn(2)-C6 fungal-type" evidence="2">
    <location>
        <begin position="17"/>
        <end position="45"/>
    </location>
</feature>
<proteinExistence type="predicted"/>
<evidence type="ECO:0000313" key="4">
    <source>
        <dbReference type="Proteomes" id="UP001321749"/>
    </source>
</evidence>